<feature type="transmembrane region" description="Helical" evidence="6">
    <location>
        <begin position="100"/>
        <end position="120"/>
    </location>
</feature>
<reference evidence="8 9" key="1">
    <citation type="submission" date="2015-01" db="EMBL/GenBank/DDBJ databases">
        <title>The Genome Sequence of Exophiala sideris CBS121828.</title>
        <authorList>
            <consortium name="The Broad Institute Genomics Platform"/>
            <person name="Cuomo C."/>
            <person name="de Hoog S."/>
            <person name="Gorbushina A."/>
            <person name="Stielow B."/>
            <person name="Teixiera M."/>
            <person name="Abouelleil A."/>
            <person name="Chapman S.B."/>
            <person name="Priest M."/>
            <person name="Young S.K."/>
            <person name="Wortman J."/>
            <person name="Nusbaum C."/>
            <person name="Birren B."/>
        </authorList>
    </citation>
    <scope>NUCLEOTIDE SEQUENCE [LARGE SCALE GENOMIC DNA]</scope>
    <source>
        <strain evidence="8 9">CBS 121828</strain>
    </source>
</reference>
<gene>
    <name evidence="8" type="ORF">PV11_05192</name>
</gene>
<comment type="subcellular location">
    <subcellularLocation>
        <location evidence="1">Membrane</location>
        <topology evidence="1">Multi-pass membrane protein</topology>
    </subcellularLocation>
</comment>
<evidence type="ECO:0000256" key="6">
    <source>
        <dbReference type="SAM" id="Phobius"/>
    </source>
</evidence>
<feature type="domain" description="Major facilitator superfamily (MFS) profile" evidence="7">
    <location>
        <begin position="102"/>
        <end position="503"/>
    </location>
</feature>
<feature type="transmembrane region" description="Helical" evidence="6">
    <location>
        <begin position="312"/>
        <end position="331"/>
    </location>
</feature>
<organism evidence="8 9">
    <name type="scientific">Exophiala sideris</name>
    <dbReference type="NCBI Taxonomy" id="1016849"/>
    <lineage>
        <taxon>Eukaryota</taxon>
        <taxon>Fungi</taxon>
        <taxon>Dikarya</taxon>
        <taxon>Ascomycota</taxon>
        <taxon>Pezizomycotina</taxon>
        <taxon>Eurotiomycetes</taxon>
        <taxon>Chaetothyriomycetidae</taxon>
        <taxon>Chaetothyriales</taxon>
        <taxon>Herpotrichiellaceae</taxon>
        <taxon>Exophiala</taxon>
    </lineage>
</organism>
<dbReference type="GO" id="GO:0022857">
    <property type="term" value="F:transmembrane transporter activity"/>
    <property type="evidence" value="ECO:0007669"/>
    <property type="project" value="InterPro"/>
</dbReference>
<feature type="transmembrane region" description="Helical" evidence="6">
    <location>
        <begin position="231"/>
        <end position="252"/>
    </location>
</feature>
<feature type="region of interest" description="Disordered" evidence="5">
    <location>
        <begin position="1"/>
        <end position="74"/>
    </location>
</feature>
<feature type="region of interest" description="Disordered" evidence="5">
    <location>
        <begin position="523"/>
        <end position="545"/>
    </location>
</feature>
<evidence type="ECO:0000313" key="8">
    <source>
        <dbReference type="EMBL" id="KIV83139.1"/>
    </source>
</evidence>
<dbReference type="PANTHER" id="PTHR10924">
    <property type="entry name" value="MAJOR FACILITATOR SUPERFAMILY PROTEIN-RELATED"/>
    <property type="match status" value="1"/>
</dbReference>
<dbReference type="InterPro" id="IPR011701">
    <property type="entry name" value="MFS"/>
</dbReference>
<evidence type="ECO:0000256" key="3">
    <source>
        <dbReference type="ARBA" id="ARBA00022989"/>
    </source>
</evidence>
<dbReference type="GO" id="GO:0016020">
    <property type="term" value="C:membrane"/>
    <property type="evidence" value="ECO:0007669"/>
    <property type="project" value="UniProtKB-SubCell"/>
</dbReference>
<feature type="transmembrane region" description="Helical" evidence="6">
    <location>
        <begin position="258"/>
        <end position="279"/>
    </location>
</feature>
<dbReference type="InterPro" id="IPR049680">
    <property type="entry name" value="FLVCR1-2_SLC49-like"/>
</dbReference>
<dbReference type="Proteomes" id="UP000053599">
    <property type="component" value="Unassembled WGS sequence"/>
</dbReference>
<evidence type="ECO:0000256" key="1">
    <source>
        <dbReference type="ARBA" id="ARBA00004141"/>
    </source>
</evidence>
<keyword evidence="4 6" id="KW-0472">Membrane</keyword>
<feature type="transmembrane region" description="Helical" evidence="6">
    <location>
        <begin position="479"/>
        <end position="499"/>
    </location>
</feature>
<feature type="transmembrane region" description="Helical" evidence="6">
    <location>
        <begin position="440"/>
        <end position="459"/>
    </location>
</feature>
<feature type="transmembrane region" description="Helical" evidence="6">
    <location>
        <begin position="378"/>
        <end position="398"/>
    </location>
</feature>
<keyword evidence="2 6" id="KW-0812">Transmembrane</keyword>
<evidence type="ECO:0000259" key="7">
    <source>
        <dbReference type="PROSITE" id="PS50850"/>
    </source>
</evidence>
<accession>A0A0D1YPG6</accession>
<feature type="transmembrane region" description="Helical" evidence="6">
    <location>
        <begin position="404"/>
        <end position="428"/>
    </location>
</feature>
<proteinExistence type="predicted"/>
<evidence type="ECO:0000256" key="2">
    <source>
        <dbReference type="ARBA" id="ARBA00022692"/>
    </source>
</evidence>
<evidence type="ECO:0000256" key="5">
    <source>
        <dbReference type="SAM" id="MobiDB-lite"/>
    </source>
</evidence>
<dbReference type="InterPro" id="IPR020846">
    <property type="entry name" value="MFS_dom"/>
</dbReference>
<dbReference type="HOGENOM" id="CLU_023132_2_1_1"/>
<keyword evidence="3 6" id="KW-1133">Transmembrane helix</keyword>
<protein>
    <recommendedName>
        <fullName evidence="7">Major facilitator superfamily (MFS) profile domain-containing protein</fullName>
    </recommendedName>
</protein>
<evidence type="ECO:0000256" key="4">
    <source>
        <dbReference type="ARBA" id="ARBA00023136"/>
    </source>
</evidence>
<dbReference type="OrthoDB" id="422206at2759"/>
<feature type="transmembrane region" description="Helical" evidence="6">
    <location>
        <begin position="167"/>
        <end position="184"/>
    </location>
</feature>
<dbReference type="SUPFAM" id="SSF103473">
    <property type="entry name" value="MFS general substrate transporter"/>
    <property type="match status" value="1"/>
</dbReference>
<feature type="transmembrane region" description="Helical" evidence="6">
    <location>
        <begin position="196"/>
        <end position="219"/>
    </location>
</feature>
<feature type="transmembrane region" description="Helical" evidence="6">
    <location>
        <begin position="351"/>
        <end position="371"/>
    </location>
</feature>
<dbReference type="AlphaFoldDB" id="A0A0D1YPG6"/>
<name>A0A0D1YPG6_9EURO</name>
<dbReference type="PROSITE" id="PS50850">
    <property type="entry name" value="MFS"/>
    <property type="match status" value="1"/>
</dbReference>
<dbReference type="InterPro" id="IPR036259">
    <property type="entry name" value="MFS_trans_sf"/>
</dbReference>
<dbReference type="EMBL" id="KN846952">
    <property type="protein sequence ID" value="KIV83139.1"/>
    <property type="molecule type" value="Genomic_DNA"/>
</dbReference>
<evidence type="ECO:0000313" key="9">
    <source>
        <dbReference type="Proteomes" id="UP000053599"/>
    </source>
</evidence>
<feature type="transmembrane region" description="Helical" evidence="6">
    <location>
        <begin position="140"/>
        <end position="160"/>
    </location>
</feature>
<dbReference type="PANTHER" id="PTHR10924:SF6">
    <property type="entry name" value="SOLUTE CARRIER FAMILY 49 MEMBER A3"/>
    <property type="match status" value="1"/>
</dbReference>
<dbReference type="Pfam" id="PF07690">
    <property type="entry name" value="MFS_1"/>
    <property type="match status" value="1"/>
</dbReference>
<sequence length="545" mass="59263">MVQRAEYTLLKPLTGESARDESDDPLNDRHLQQPRKMGKAIDNKVTQQRFEGPESSTTGPLRSPGDADVQEISPTTATTRTLSRISTTSNVTYKVYKRRFYGLVVLVLLNIVVSWDWIAFAPVSSTSAQYFNTSEANINWVSTAFLFAFCIATPPTFYVLHKHGPRAAIVITAILLLIGNWIKYGATRATNFPGVMVGQLIIGFAQPFVLSTATSYSNLWFSPAGRTTATALASLSNPFGAALGQLISPFWANKPSDIPNMILYISIISSAACLPAFFVPARPPTPPSAGSVPDHMDRASLRKDMHILSKSLEFYLLFIPFIVYVGFFNAFSSLLNQILEPYGFSETDAGIAGAVLIVVGLVCSAISSPIIDRYKFYLVFIKASIPVLGVFYLILIWAPQTHSIAYVDLVCAVLGAASFGLVPVALEFMVEIHYPLGPELASTLCWSGGQLLGGIFIVVMNALKDGKDADPPLGMKRALIFQAILALAVVPLPLCLGLFGRAERVRRLRWEADRNSVGTVDTVGDGAYRDDQPVDIEPTAPARGV</sequence>
<dbReference type="Gene3D" id="1.20.1250.20">
    <property type="entry name" value="MFS general substrate transporter like domains"/>
    <property type="match status" value="2"/>
</dbReference>
<feature type="compositionally biased region" description="Polar residues" evidence="5">
    <location>
        <begin position="44"/>
        <end position="60"/>
    </location>
</feature>